<dbReference type="SMART" id="SM00858">
    <property type="entry name" value="SAF"/>
    <property type="match status" value="1"/>
</dbReference>
<dbReference type="CDD" id="cd11614">
    <property type="entry name" value="SAF_CpaB_FlgA_like"/>
    <property type="match status" value="1"/>
</dbReference>
<dbReference type="Pfam" id="PF16976">
    <property type="entry name" value="RcpC"/>
    <property type="match status" value="1"/>
</dbReference>
<organism evidence="2 3">
    <name type="scientific">Nocardioides szechwanensis</name>
    <dbReference type="NCBI Taxonomy" id="1005944"/>
    <lineage>
        <taxon>Bacteria</taxon>
        <taxon>Bacillati</taxon>
        <taxon>Actinomycetota</taxon>
        <taxon>Actinomycetes</taxon>
        <taxon>Propionibacteriales</taxon>
        <taxon>Nocardioidaceae</taxon>
        <taxon>Nocardioides</taxon>
    </lineage>
</organism>
<evidence type="ECO:0000313" key="2">
    <source>
        <dbReference type="EMBL" id="SDM69030.1"/>
    </source>
</evidence>
<evidence type="ECO:0000259" key="1">
    <source>
        <dbReference type="SMART" id="SM00858"/>
    </source>
</evidence>
<dbReference type="InterPro" id="IPR031571">
    <property type="entry name" value="RcpC_dom"/>
</dbReference>
<sequence length="247" mass="26018">MDRRRILMVAAVVVAALGAALVFVYAQNAESRAEERFETVEVLVATQQIEAGEAVDVALTAGKINLQTVTVGSVLPGATDQGAVFKGQVALTTLYPGEQLLPAKFGAATEVEASSTLPIPDGLQAISVDLGDPQRVAGFVNPGAEVAVYWYGVDPQTGQNVARILHPRALVLGTGSTTQVATTTTTDPTGAETVEQLPRTLLTFAFSQKDVERTIFAQRNGELVLGLVNDKSQVEAGRGVGLQNLFR</sequence>
<dbReference type="STRING" id="1005944.SAMN05192576_0703"/>
<dbReference type="Proteomes" id="UP000199004">
    <property type="component" value="Unassembled WGS sequence"/>
</dbReference>
<feature type="domain" description="SAF" evidence="1">
    <location>
        <begin position="40"/>
        <end position="106"/>
    </location>
</feature>
<accession>A0A1G9VAB4</accession>
<dbReference type="OrthoDB" id="5182178at2"/>
<dbReference type="RefSeq" id="WP_091021908.1">
    <property type="nucleotide sequence ID" value="NZ_BKAE01000004.1"/>
</dbReference>
<proteinExistence type="predicted"/>
<keyword evidence="3" id="KW-1185">Reference proteome</keyword>
<dbReference type="EMBL" id="FNIC01000001">
    <property type="protein sequence ID" value="SDM69030.1"/>
    <property type="molecule type" value="Genomic_DNA"/>
</dbReference>
<evidence type="ECO:0000313" key="3">
    <source>
        <dbReference type="Proteomes" id="UP000199004"/>
    </source>
</evidence>
<name>A0A1G9VAB4_9ACTN</name>
<dbReference type="InterPro" id="IPR013974">
    <property type="entry name" value="SAF"/>
</dbReference>
<dbReference type="InterPro" id="IPR017592">
    <property type="entry name" value="Pilus_assmbl_Flp-typ_CpaB"/>
</dbReference>
<protein>
    <submittedName>
        <fullName evidence="2">Pilus assembly protein CpaB</fullName>
    </submittedName>
</protein>
<reference evidence="2 3" key="1">
    <citation type="submission" date="2016-10" db="EMBL/GenBank/DDBJ databases">
        <authorList>
            <person name="de Groot N.N."/>
        </authorList>
    </citation>
    <scope>NUCLEOTIDE SEQUENCE [LARGE SCALE GENOMIC DNA]</scope>
    <source>
        <strain evidence="2 3">CGMCC 1.11147</strain>
    </source>
</reference>
<gene>
    <name evidence="2" type="ORF">SAMN05192576_0703</name>
</gene>
<dbReference type="AlphaFoldDB" id="A0A1G9VAB4"/>
<dbReference type="NCBIfam" id="TIGR03177">
    <property type="entry name" value="pilus_cpaB"/>
    <property type="match status" value="1"/>
</dbReference>